<reference evidence="1 2" key="1">
    <citation type="submission" date="2015-02" db="EMBL/GenBank/DDBJ databases">
        <title>Nostoc linckia genome annotation.</title>
        <authorList>
            <person name="Zhou Z."/>
        </authorList>
    </citation>
    <scope>NUCLEOTIDE SEQUENCE [LARGE SCALE GENOMIC DNA]</scope>
    <source>
        <strain evidence="2">z7</strain>
    </source>
</reference>
<dbReference type="EMBL" id="LAHC01000197">
    <property type="protein sequence ID" value="PHJ83472.1"/>
    <property type="molecule type" value="Genomic_DNA"/>
</dbReference>
<comment type="caution">
    <text evidence="1">The sequence shown here is derived from an EMBL/GenBank/DDBJ whole genome shotgun (WGS) entry which is preliminary data.</text>
</comment>
<organism evidence="1 2">
    <name type="scientific">Nostoc linckia z7</name>
    <dbReference type="NCBI Taxonomy" id="1628745"/>
    <lineage>
        <taxon>Bacteria</taxon>
        <taxon>Bacillati</taxon>
        <taxon>Cyanobacteriota</taxon>
        <taxon>Cyanophyceae</taxon>
        <taxon>Nostocales</taxon>
        <taxon>Nostocaceae</taxon>
        <taxon>Nostoc</taxon>
    </lineage>
</organism>
<protein>
    <submittedName>
        <fullName evidence="1">Uncharacterized protein</fullName>
    </submittedName>
</protein>
<keyword evidence="2" id="KW-1185">Reference proteome</keyword>
<evidence type="ECO:0000313" key="2">
    <source>
        <dbReference type="Proteomes" id="UP000222523"/>
    </source>
</evidence>
<evidence type="ECO:0000313" key="1">
    <source>
        <dbReference type="EMBL" id="PHJ83472.1"/>
    </source>
</evidence>
<dbReference type="Proteomes" id="UP000222523">
    <property type="component" value="Unassembled WGS sequence"/>
</dbReference>
<gene>
    <name evidence="1" type="ORF">VF04_36695</name>
</gene>
<sequence>MIIYCPDNFELLNKLRHDLIKVGYVDDEKWNKVQIKERKEFPLEYMYICENNKIILYWSNYDHINLIITPSNYSEILQILTDKIKNNESR</sequence>
<accession>A0ABX4KBA1</accession>
<proteinExistence type="predicted"/>
<name>A0ABX4KBA1_NOSLI</name>